<keyword evidence="2" id="KW-0645">Protease</keyword>
<dbReference type="Pfam" id="PF03575">
    <property type="entry name" value="Peptidase_S51"/>
    <property type="match status" value="1"/>
</dbReference>
<accession>A0ABT3RPL9</accession>
<protein>
    <submittedName>
        <fullName evidence="5">Cyanophycinase</fullName>
    </submittedName>
</protein>
<name>A0ABT3RPL9_9BACT</name>
<sequence length="665" mass="73795">MKSIIPFFIFLVVISLSVKGQGKLLLVGGGSEKDQSWGWSNAPYKWAIDNSENKKVAILTYEENPSQWLPDYFISLGATASFNVSVPDRVLAQNSDIYNLLVSADVIFIKGGDQSIYYQEYKSTKVEEAIHTVYSRGGVICGTSAGMAILGGVDYTAERSGVYPDQTLENVNLSDITLKNDFLPFKPGYIFDTHFTERGRFTRLIHFIARYYIDQNKLIKGIGVDDQTALAIDENNLATLYGTGGAHFYYFENSAPQIINNQLIGEGIKTFSIIHGQSVDLNKINARPNYEESSHVTTGKADKIIFAQEQTKFAELEALFTDFFLDVDSAILISNPGDSEAGILANELRNSFDSEITWIELSEASNSALQVGLRNKIRQARHFVIFNVNPIEIENFSSGQTGELLKKAINNSGVTLAAIGSSAKAIGERYCHNCENDPAASYTGSLQFSEGFNLISSTIVIADTYAFSTDFYENLTSAGHWAAINYDLSNSIFLQDETYLKISGSEDKANLSVHGTVPGIIFHNQATEYSRVKFGNDANGSTRQIVGFNNGSYSFANENYFISIGDYNAKEPEDLGWENNENPITGINDLKTNVKLFQDGNSLWFDSEKHKKLNVSAYSITGQELVNTRAFSNEKIRFQEKSHTIILVLLTDIENNVILINKFLL</sequence>
<evidence type="ECO:0000256" key="2">
    <source>
        <dbReference type="ARBA" id="ARBA00022670"/>
    </source>
</evidence>
<dbReference type="Proteomes" id="UP001209885">
    <property type="component" value="Unassembled WGS sequence"/>
</dbReference>
<reference evidence="5 6" key="1">
    <citation type="submission" date="2022-11" db="EMBL/GenBank/DDBJ databases">
        <title>The characterization of three novel Bacteroidetes species and genomic analysis of their roles in tidal elemental geochemical cycles.</title>
        <authorList>
            <person name="Ma K."/>
        </authorList>
    </citation>
    <scope>NUCLEOTIDE SEQUENCE [LARGE SCALE GENOMIC DNA]</scope>
    <source>
        <strain evidence="5 6">M17</strain>
    </source>
</reference>
<evidence type="ECO:0000313" key="6">
    <source>
        <dbReference type="Proteomes" id="UP001209885"/>
    </source>
</evidence>
<dbReference type="PANTHER" id="PTHR36175">
    <property type="entry name" value="CYANOPHYCINASE"/>
    <property type="match status" value="1"/>
</dbReference>
<dbReference type="InterPro" id="IPR029062">
    <property type="entry name" value="Class_I_gatase-like"/>
</dbReference>
<dbReference type="CDD" id="cd03145">
    <property type="entry name" value="GAT1_cyanophycinase"/>
    <property type="match status" value="1"/>
</dbReference>
<comment type="caution">
    <text evidence="5">The sequence shown here is derived from an EMBL/GenBank/DDBJ whole genome shotgun (WGS) entry which is preliminary data.</text>
</comment>
<dbReference type="SUPFAM" id="SSF52317">
    <property type="entry name" value="Class I glutamine amidotransferase-like"/>
    <property type="match status" value="1"/>
</dbReference>
<comment type="similarity">
    <text evidence="1">Belongs to the peptidase S51 family.</text>
</comment>
<evidence type="ECO:0000256" key="3">
    <source>
        <dbReference type="ARBA" id="ARBA00022801"/>
    </source>
</evidence>
<dbReference type="RefSeq" id="WP_266055859.1">
    <property type="nucleotide sequence ID" value="NZ_JAPFQN010000003.1"/>
</dbReference>
<evidence type="ECO:0000313" key="5">
    <source>
        <dbReference type="EMBL" id="MCX2743478.1"/>
    </source>
</evidence>
<keyword evidence="6" id="KW-1185">Reference proteome</keyword>
<keyword evidence="4" id="KW-0720">Serine protease</keyword>
<evidence type="ECO:0000256" key="1">
    <source>
        <dbReference type="ARBA" id="ARBA00006534"/>
    </source>
</evidence>
<keyword evidence="3" id="KW-0378">Hydrolase</keyword>
<dbReference type="InterPro" id="IPR005320">
    <property type="entry name" value="Peptidase_S51"/>
</dbReference>
<dbReference type="Gene3D" id="3.40.50.880">
    <property type="match status" value="1"/>
</dbReference>
<gene>
    <name evidence="5" type="ORF">OO013_06355</name>
</gene>
<dbReference type="PANTHER" id="PTHR36175:SF1">
    <property type="entry name" value="CYANOPHYCINASE"/>
    <property type="match status" value="1"/>
</dbReference>
<evidence type="ECO:0000256" key="4">
    <source>
        <dbReference type="ARBA" id="ARBA00022825"/>
    </source>
</evidence>
<proteinExistence type="inferred from homology"/>
<dbReference type="EMBL" id="JAPFQN010000003">
    <property type="protein sequence ID" value="MCX2743478.1"/>
    <property type="molecule type" value="Genomic_DNA"/>
</dbReference>
<organism evidence="5 6">
    <name type="scientific">Mangrovivirga halotolerans</name>
    <dbReference type="NCBI Taxonomy" id="2993936"/>
    <lineage>
        <taxon>Bacteria</taxon>
        <taxon>Pseudomonadati</taxon>
        <taxon>Bacteroidota</taxon>
        <taxon>Cytophagia</taxon>
        <taxon>Cytophagales</taxon>
        <taxon>Mangrovivirgaceae</taxon>
        <taxon>Mangrovivirga</taxon>
    </lineage>
</organism>